<dbReference type="AlphaFoldDB" id="A0A9P1CVA4"/>
<name>A0A9P1CVA4_9DINO</name>
<dbReference type="InterPro" id="IPR000504">
    <property type="entry name" value="RRM_dom"/>
</dbReference>
<organism evidence="3">
    <name type="scientific">Cladocopium goreaui</name>
    <dbReference type="NCBI Taxonomy" id="2562237"/>
    <lineage>
        <taxon>Eukaryota</taxon>
        <taxon>Sar</taxon>
        <taxon>Alveolata</taxon>
        <taxon>Dinophyceae</taxon>
        <taxon>Suessiales</taxon>
        <taxon>Symbiodiniaceae</taxon>
        <taxon>Cladocopium</taxon>
    </lineage>
</organism>
<dbReference type="PROSITE" id="PS50102">
    <property type="entry name" value="RRM"/>
    <property type="match status" value="1"/>
</dbReference>
<dbReference type="Gene3D" id="3.30.70.330">
    <property type="match status" value="1"/>
</dbReference>
<evidence type="ECO:0000259" key="2">
    <source>
        <dbReference type="PROSITE" id="PS50102"/>
    </source>
</evidence>
<dbReference type="Proteomes" id="UP001152797">
    <property type="component" value="Unassembled WGS sequence"/>
</dbReference>
<dbReference type="InterPro" id="IPR012677">
    <property type="entry name" value="Nucleotide-bd_a/b_plait_sf"/>
</dbReference>
<proteinExistence type="predicted"/>
<reference evidence="3" key="1">
    <citation type="submission" date="2022-10" db="EMBL/GenBank/DDBJ databases">
        <authorList>
            <person name="Chen Y."/>
            <person name="Dougan E. K."/>
            <person name="Chan C."/>
            <person name="Rhodes N."/>
            <person name="Thang M."/>
        </authorList>
    </citation>
    <scope>NUCLEOTIDE SEQUENCE</scope>
</reference>
<gene>
    <name evidence="3" type="ORF">C1SCF055_LOCUS24649</name>
</gene>
<feature type="domain" description="RRM" evidence="2">
    <location>
        <begin position="72"/>
        <end position="138"/>
    </location>
</feature>
<feature type="non-terminal residue" evidence="3">
    <location>
        <position position="1"/>
    </location>
</feature>
<evidence type="ECO:0000313" key="4">
    <source>
        <dbReference type="EMBL" id="CAL1151715.1"/>
    </source>
</evidence>
<dbReference type="InterPro" id="IPR035979">
    <property type="entry name" value="RBD_domain_sf"/>
</dbReference>
<accession>A0A9P1CVA4</accession>
<sequence length="220" mass="24351">PEASRPCRPSASQIFLMPEDPQLASKFDGRAVAASDDAGFTERNPEAVVQAQSPQLAAWEVLPLTPKQLECRAIRVSNLIRGLKVRELEEVFTSQVGPVEKVVVSEGFAQISFGAAKHAFAAVQKCDGSVLEVTERDERAGERSLTLTPIPWHSSGNALRQMFSDFLYALDECHYRRGDRWLTIAEVQKVKQGNNTVEFKGSIIKVVLYDGEMASELDEE</sequence>
<protein>
    <submittedName>
        <fullName evidence="5">Kinesin-like calmodulin-binding protein-like</fullName>
    </submittedName>
</protein>
<keyword evidence="1" id="KW-0694">RNA-binding</keyword>
<evidence type="ECO:0000313" key="5">
    <source>
        <dbReference type="EMBL" id="CAL4785652.1"/>
    </source>
</evidence>
<reference evidence="4" key="2">
    <citation type="submission" date="2024-04" db="EMBL/GenBank/DDBJ databases">
        <authorList>
            <person name="Chen Y."/>
            <person name="Shah S."/>
            <person name="Dougan E. K."/>
            <person name="Thang M."/>
            <person name="Chan C."/>
        </authorList>
    </citation>
    <scope>NUCLEOTIDE SEQUENCE [LARGE SCALE GENOMIC DNA]</scope>
</reference>
<dbReference type="EMBL" id="CAMXCT010002467">
    <property type="protein sequence ID" value="CAI3998340.1"/>
    <property type="molecule type" value="Genomic_DNA"/>
</dbReference>
<dbReference type="EMBL" id="CAMXCT020002467">
    <property type="protein sequence ID" value="CAL1151715.1"/>
    <property type="molecule type" value="Genomic_DNA"/>
</dbReference>
<evidence type="ECO:0000256" key="1">
    <source>
        <dbReference type="PROSITE-ProRule" id="PRU00176"/>
    </source>
</evidence>
<comment type="caution">
    <text evidence="3">The sequence shown here is derived from an EMBL/GenBank/DDBJ whole genome shotgun (WGS) entry which is preliminary data.</text>
</comment>
<dbReference type="EMBL" id="CAMXCT030002467">
    <property type="protein sequence ID" value="CAL4785652.1"/>
    <property type="molecule type" value="Genomic_DNA"/>
</dbReference>
<evidence type="ECO:0000313" key="6">
    <source>
        <dbReference type="Proteomes" id="UP001152797"/>
    </source>
</evidence>
<dbReference type="GO" id="GO:0003723">
    <property type="term" value="F:RNA binding"/>
    <property type="evidence" value="ECO:0007669"/>
    <property type="project" value="UniProtKB-UniRule"/>
</dbReference>
<keyword evidence="6" id="KW-1185">Reference proteome</keyword>
<evidence type="ECO:0000313" key="3">
    <source>
        <dbReference type="EMBL" id="CAI3998340.1"/>
    </source>
</evidence>
<dbReference type="SUPFAM" id="SSF54928">
    <property type="entry name" value="RNA-binding domain, RBD"/>
    <property type="match status" value="1"/>
</dbReference>